<protein>
    <submittedName>
        <fullName evidence="2">Uncharacterized protein</fullName>
    </submittedName>
</protein>
<evidence type="ECO:0000313" key="3">
    <source>
        <dbReference type="Proteomes" id="UP001596108"/>
    </source>
</evidence>
<feature type="transmembrane region" description="Helical" evidence="1">
    <location>
        <begin position="43"/>
        <end position="59"/>
    </location>
</feature>
<keyword evidence="1" id="KW-1133">Transmembrane helix</keyword>
<comment type="caution">
    <text evidence="2">The sequence shown here is derived from an EMBL/GenBank/DDBJ whole genome shotgun (WGS) entry which is preliminary data.</text>
</comment>
<evidence type="ECO:0000313" key="2">
    <source>
        <dbReference type="EMBL" id="MFC5529109.1"/>
    </source>
</evidence>
<feature type="transmembrane region" description="Helical" evidence="1">
    <location>
        <begin position="12"/>
        <end position="31"/>
    </location>
</feature>
<feature type="transmembrane region" description="Helical" evidence="1">
    <location>
        <begin position="97"/>
        <end position="117"/>
    </location>
</feature>
<name>A0ABW0QVU9_9BACL</name>
<feature type="transmembrane region" description="Helical" evidence="1">
    <location>
        <begin position="66"/>
        <end position="85"/>
    </location>
</feature>
<keyword evidence="1" id="KW-0812">Transmembrane</keyword>
<sequence length="123" mass="13556">MKFSSWDLGGKAIFIATCLAFVSMFFTWVDIGFYSENGFEQESYIMLICFLYPIIKLLRSRSISKIGGYVCAIAGIVCGVAYINWKSGEVLGVSLNAAGNGPYVFIVASAILAFGVFQYDKQR</sequence>
<dbReference type="EMBL" id="JBHSNC010000020">
    <property type="protein sequence ID" value="MFC5529109.1"/>
    <property type="molecule type" value="Genomic_DNA"/>
</dbReference>
<keyword evidence="3" id="KW-1185">Reference proteome</keyword>
<organism evidence="2 3">
    <name type="scientific">Cohnella yongneupensis</name>
    <dbReference type="NCBI Taxonomy" id="425006"/>
    <lineage>
        <taxon>Bacteria</taxon>
        <taxon>Bacillati</taxon>
        <taxon>Bacillota</taxon>
        <taxon>Bacilli</taxon>
        <taxon>Bacillales</taxon>
        <taxon>Paenibacillaceae</taxon>
        <taxon>Cohnella</taxon>
    </lineage>
</organism>
<keyword evidence="1" id="KW-0472">Membrane</keyword>
<dbReference type="RefSeq" id="WP_378110981.1">
    <property type="nucleotide sequence ID" value="NZ_JBHSNC010000020.1"/>
</dbReference>
<dbReference type="Proteomes" id="UP001596108">
    <property type="component" value="Unassembled WGS sequence"/>
</dbReference>
<proteinExistence type="predicted"/>
<reference evidence="3" key="1">
    <citation type="journal article" date="2019" name="Int. J. Syst. Evol. Microbiol.">
        <title>The Global Catalogue of Microorganisms (GCM) 10K type strain sequencing project: providing services to taxonomists for standard genome sequencing and annotation.</title>
        <authorList>
            <consortium name="The Broad Institute Genomics Platform"/>
            <consortium name="The Broad Institute Genome Sequencing Center for Infectious Disease"/>
            <person name="Wu L."/>
            <person name="Ma J."/>
        </authorList>
    </citation>
    <scope>NUCLEOTIDE SEQUENCE [LARGE SCALE GENOMIC DNA]</scope>
    <source>
        <strain evidence="3">CGMCC 1.18578</strain>
    </source>
</reference>
<gene>
    <name evidence="2" type="ORF">ACFPQ4_06545</name>
</gene>
<evidence type="ECO:0000256" key="1">
    <source>
        <dbReference type="SAM" id="Phobius"/>
    </source>
</evidence>
<accession>A0ABW0QVU9</accession>